<dbReference type="STRING" id="692275.N1QLZ1"/>
<dbReference type="InterPro" id="IPR024134">
    <property type="entry name" value="SOD_Cu/Zn_/chaperone"/>
</dbReference>
<feature type="non-terminal residue" evidence="2">
    <location>
        <position position="142"/>
    </location>
</feature>
<name>N1QLZ1_SPHMS</name>
<proteinExistence type="predicted"/>
<dbReference type="SUPFAM" id="SSF49329">
    <property type="entry name" value="Cu,Zn superoxide dismutase-like"/>
    <property type="match status" value="1"/>
</dbReference>
<dbReference type="Proteomes" id="UP000016931">
    <property type="component" value="Unassembled WGS sequence"/>
</dbReference>
<dbReference type="eggNOG" id="ENOG502S5NX">
    <property type="taxonomic scope" value="Eukaryota"/>
</dbReference>
<keyword evidence="3" id="KW-1185">Reference proteome</keyword>
<evidence type="ECO:0000313" key="3">
    <source>
        <dbReference type="Proteomes" id="UP000016931"/>
    </source>
</evidence>
<dbReference type="AlphaFoldDB" id="N1QLZ1"/>
<dbReference type="GO" id="GO:0006801">
    <property type="term" value="P:superoxide metabolic process"/>
    <property type="evidence" value="ECO:0007669"/>
    <property type="project" value="InterPro"/>
</dbReference>
<sequence length="142" mass="14458">ATLPGGQQVSGNVLIGQGPGGNGVSVQASFAGLPATGGPFLYHIHEKALSADGNCSSAGAHLSPYTSQYPCLDIDHPENCEAGDLSGKHGNINGTSFSGNYIDEYISNNAAPGCSQCMKGRSLVIHFDNQTAIACANFTLSG</sequence>
<dbReference type="Pfam" id="PF00080">
    <property type="entry name" value="Sod_Cu"/>
    <property type="match status" value="1"/>
</dbReference>
<accession>N1QLZ1</accession>
<evidence type="ECO:0000259" key="1">
    <source>
        <dbReference type="Pfam" id="PF00080"/>
    </source>
</evidence>
<gene>
    <name evidence="2" type="ORF">SEPMUDRAFT_27433</name>
</gene>
<evidence type="ECO:0000313" key="2">
    <source>
        <dbReference type="EMBL" id="EMF17262.1"/>
    </source>
</evidence>
<organism evidence="2 3">
    <name type="scientific">Sphaerulina musiva (strain SO2202)</name>
    <name type="common">Poplar stem canker fungus</name>
    <name type="synonym">Septoria musiva</name>
    <dbReference type="NCBI Taxonomy" id="692275"/>
    <lineage>
        <taxon>Eukaryota</taxon>
        <taxon>Fungi</taxon>
        <taxon>Dikarya</taxon>
        <taxon>Ascomycota</taxon>
        <taxon>Pezizomycotina</taxon>
        <taxon>Dothideomycetes</taxon>
        <taxon>Dothideomycetidae</taxon>
        <taxon>Mycosphaerellales</taxon>
        <taxon>Mycosphaerellaceae</taxon>
        <taxon>Sphaerulina</taxon>
    </lineage>
</organism>
<dbReference type="GO" id="GO:0005507">
    <property type="term" value="F:copper ion binding"/>
    <property type="evidence" value="ECO:0007669"/>
    <property type="project" value="InterPro"/>
</dbReference>
<dbReference type="RefSeq" id="XP_016765383.1">
    <property type="nucleotide sequence ID" value="XM_016908425.1"/>
</dbReference>
<dbReference type="EMBL" id="KB456260">
    <property type="protein sequence ID" value="EMF17262.1"/>
    <property type="molecule type" value="Genomic_DNA"/>
</dbReference>
<dbReference type="InterPro" id="IPR001424">
    <property type="entry name" value="SOD_Cu_Zn_dom"/>
</dbReference>
<feature type="non-terminal residue" evidence="2">
    <location>
        <position position="1"/>
    </location>
</feature>
<dbReference type="OMA" id="NCEAGDL"/>
<dbReference type="HOGENOM" id="CLU_063073_1_2_1"/>
<protein>
    <submittedName>
        <fullName evidence="2">Cu,Zn superoxide dismutase-like protein</fullName>
    </submittedName>
</protein>
<feature type="domain" description="Superoxide dismutase copper/zinc binding" evidence="1">
    <location>
        <begin position="9"/>
        <end position="128"/>
    </location>
</feature>
<dbReference type="GeneID" id="27905562"/>
<reference evidence="2 3" key="1">
    <citation type="journal article" date="2012" name="PLoS Pathog.">
        <title>Diverse lifestyles and strategies of plant pathogenesis encoded in the genomes of eighteen Dothideomycetes fungi.</title>
        <authorList>
            <person name="Ohm R.A."/>
            <person name="Feau N."/>
            <person name="Henrissat B."/>
            <person name="Schoch C.L."/>
            <person name="Horwitz B.A."/>
            <person name="Barry K.W."/>
            <person name="Condon B.J."/>
            <person name="Copeland A.C."/>
            <person name="Dhillon B."/>
            <person name="Glaser F."/>
            <person name="Hesse C.N."/>
            <person name="Kosti I."/>
            <person name="LaButti K."/>
            <person name="Lindquist E.A."/>
            <person name="Lucas S."/>
            <person name="Salamov A.A."/>
            <person name="Bradshaw R.E."/>
            <person name="Ciuffetti L."/>
            <person name="Hamelin R.C."/>
            <person name="Kema G.H.J."/>
            <person name="Lawrence C."/>
            <person name="Scott J.A."/>
            <person name="Spatafora J.W."/>
            <person name="Turgeon B.G."/>
            <person name="de Wit P.J.G.M."/>
            <person name="Zhong S."/>
            <person name="Goodwin S.B."/>
            <person name="Grigoriev I.V."/>
        </authorList>
    </citation>
    <scope>NUCLEOTIDE SEQUENCE [LARGE SCALE GENOMIC DNA]</scope>
    <source>
        <strain evidence="2 3">SO2202</strain>
    </source>
</reference>
<dbReference type="OrthoDB" id="159229at2759"/>
<dbReference type="InterPro" id="IPR036423">
    <property type="entry name" value="SOD-like_Cu/Zn_dom_sf"/>
</dbReference>
<dbReference type="PANTHER" id="PTHR10003">
    <property type="entry name" value="SUPEROXIDE DISMUTASE CU-ZN -RELATED"/>
    <property type="match status" value="1"/>
</dbReference>
<dbReference type="Gene3D" id="2.60.40.200">
    <property type="entry name" value="Superoxide dismutase, copper/zinc binding domain"/>
    <property type="match status" value="1"/>
</dbReference>